<comment type="subcellular location">
    <subcellularLocation>
        <location evidence="2">Mitochondrion</location>
    </subcellularLocation>
</comment>
<name>A0A2J6T9S6_9HELO</name>
<accession>A0A2J6T9S6</accession>
<dbReference type="STRING" id="1095630.A0A2J6T9S6"/>
<evidence type="ECO:0000313" key="8">
    <source>
        <dbReference type="Proteomes" id="UP000235371"/>
    </source>
</evidence>
<feature type="region of interest" description="Disordered" evidence="6">
    <location>
        <begin position="344"/>
        <end position="363"/>
    </location>
</feature>
<dbReference type="AlphaFoldDB" id="A0A2J6T9S6"/>
<evidence type="ECO:0000256" key="5">
    <source>
        <dbReference type="ARBA" id="ARBA00022946"/>
    </source>
</evidence>
<gene>
    <name evidence="7" type="ORF">K444DRAFT_613317</name>
</gene>
<evidence type="ECO:0000256" key="1">
    <source>
        <dbReference type="ARBA" id="ARBA00003548"/>
    </source>
</evidence>
<feature type="region of interest" description="Disordered" evidence="6">
    <location>
        <begin position="369"/>
        <end position="392"/>
    </location>
</feature>
<comment type="function">
    <text evidence="1">Required for respiratory activity and maintenance and expression of the mitochondrial genome.</text>
</comment>
<dbReference type="InterPro" id="IPR010487">
    <property type="entry name" value="NGRN/Rrg9"/>
</dbReference>
<evidence type="ECO:0000256" key="2">
    <source>
        <dbReference type="ARBA" id="ARBA00004173"/>
    </source>
</evidence>
<feature type="compositionally biased region" description="Basic and acidic residues" evidence="6">
    <location>
        <begin position="218"/>
        <end position="229"/>
    </location>
</feature>
<dbReference type="EMBL" id="KZ613813">
    <property type="protein sequence ID" value="PMD59759.1"/>
    <property type="molecule type" value="Genomic_DNA"/>
</dbReference>
<dbReference type="Pfam" id="PF06413">
    <property type="entry name" value="Neugrin"/>
    <property type="match status" value="1"/>
</dbReference>
<evidence type="ECO:0000313" key="7">
    <source>
        <dbReference type="EMBL" id="PMD59759.1"/>
    </source>
</evidence>
<dbReference type="Proteomes" id="UP000235371">
    <property type="component" value="Unassembled WGS sequence"/>
</dbReference>
<dbReference type="GO" id="GO:0005739">
    <property type="term" value="C:mitochondrion"/>
    <property type="evidence" value="ECO:0007669"/>
    <property type="project" value="UniProtKB-SubCell"/>
</dbReference>
<feature type="compositionally biased region" description="Low complexity" evidence="6">
    <location>
        <begin position="376"/>
        <end position="392"/>
    </location>
</feature>
<evidence type="ECO:0000256" key="4">
    <source>
        <dbReference type="ARBA" id="ARBA00013566"/>
    </source>
</evidence>
<organism evidence="7 8">
    <name type="scientific">Hyaloscypha bicolor E</name>
    <dbReference type="NCBI Taxonomy" id="1095630"/>
    <lineage>
        <taxon>Eukaryota</taxon>
        <taxon>Fungi</taxon>
        <taxon>Dikarya</taxon>
        <taxon>Ascomycota</taxon>
        <taxon>Pezizomycotina</taxon>
        <taxon>Leotiomycetes</taxon>
        <taxon>Helotiales</taxon>
        <taxon>Hyaloscyphaceae</taxon>
        <taxon>Hyaloscypha</taxon>
        <taxon>Hyaloscypha bicolor</taxon>
    </lineage>
</organism>
<dbReference type="GO" id="GO:0005634">
    <property type="term" value="C:nucleus"/>
    <property type="evidence" value="ECO:0007669"/>
    <property type="project" value="TreeGrafter"/>
</dbReference>
<evidence type="ECO:0000256" key="6">
    <source>
        <dbReference type="SAM" id="MobiDB-lite"/>
    </source>
</evidence>
<dbReference type="PANTHER" id="PTHR13475">
    <property type="entry name" value="NEUGRIN"/>
    <property type="match status" value="1"/>
</dbReference>
<protein>
    <recommendedName>
        <fullName evidence="4">Required for respiratory growth protein 9, mitochondrial</fullName>
    </recommendedName>
</protein>
<keyword evidence="8" id="KW-1185">Reference proteome</keyword>
<dbReference type="OrthoDB" id="5578174at2759"/>
<dbReference type="RefSeq" id="XP_024736663.1">
    <property type="nucleotide sequence ID" value="XM_024880321.1"/>
</dbReference>
<reference evidence="7 8" key="1">
    <citation type="submission" date="2016-04" db="EMBL/GenBank/DDBJ databases">
        <title>A degradative enzymes factory behind the ericoid mycorrhizal symbiosis.</title>
        <authorList>
            <consortium name="DOE Joint Genome Institute"/>
            <person name="Martino E."/>
            <person name="Morin E."/>
            <person name="Grelet G."/>
            <person name="Kuo A."/>
            <person name="Kohler A."/>
            <person name="Daghino S."/>
            <person name="Barry K."/>
            <person name="Choi C."/>
            <person name="Cichocki N."/>
            <person name="Clum A."/>
            <person name="Copeland A."/>
            <person name="Hainaut M."/>
            <person name="Haridas S."/>
            <person name="Labutti K."/>
            <person name="Lindquist E."/>
            <person name="Lipzen A."/>
            <person name="Khouja H.-R."/>
            <person name="Murat C."/>
            <person name="Ohm R."/>
            <person name="Olson A."/>
            <person name="Spatafora J."/>
            <person name="Veneault-Fourrey C."/>
            <person name="Henrissat B."/>
            <person name="Grigoriev I."/>
            <person name="Martin F."/>
            <person name="Perotto S."/>
        </authorList>
    </citation>
    <scope>NUCLEOTIDE SEQUENCE [LARGE SCALE GENOMIC DNA]</scope>
    <source>
        <strain evidence="7 8">E</strain>
    </source>
</reference>
<dbReference type="GeneID" id="36588398"/>
<proteinExistence type="inferred from homology"/>
<evidence type="ECO:0000256" key="3">
    <source>
        <dbReference type="ARBA" id="ARBA00010895"/>
    </source>
</evidence>
<keyword evidence="5" id="KW-0809">Transit peptide</keyword>
<comment type="similarity">
    <text evidence="3">Belongs to the RRG9 family.</text>
</comment>
<dbReference type="InParanoid" id="A0A2J6T9S6"/>
<sequence length="392" mass="43971">MTPSADPGCNIFFPREPSLLLNPFRATAMLCRCTVDTLRLFIRSIAQVDLSASKTFGPSSPLLIRSCNPAASTRDRYLPRRAYATTPFSDSKGSINGLTDVKSASGSPRWLEGHLQSKPDADSAVVELSPEAVDAIAADLAPQEPSQHHETPSREYETPLKSLLKDLPMKQPKPPVDPVSRITGRRTKVANNSFALHFSKPRRTDSNSKTGGSASRPTSRDEWTPPEREHWQIDKEALSKKFPDGWNPRKRLSPDAITGIRALHAQMPERYDTQTLSQEFGVTAEAIRRILKSKWSPSPEEETDRQRRWLKRGQQVWSRYAELGVKPPKLWRELGIGQGKPDWMKRKQEWTKKQQQPRDPPVLITTARRREANGNSAASLAAKSSSLADRIL</sequence>
<dbReference type="PANTHER" id="PTHR13475:SF3">
    <property type="entry name" value="NEUGRIN"/>
    <property type="match status" value="1"/>
</dbReference>
<feature type="compositionally biased region" description="Polar residues" evidence="6">
    <location>
        <begin position="207"/>
        <end position="217"/>
    </location>
</feature>
<feature type="region of interest" description="Disordered" evidence="6">
    <location>
        <begin position="164"/>
        <end position="229"/>
    </location>
</feature>